<dbReference type="InterPro" id="IPR036922">
    <property type="entry name" value="Rieske_2Fe-2S_sf"/>
</dbReference>
<dbReference type="InterPro" id="IPR017941">
    <property type="entry name" value="Rieske_2Fe-2S"/>
</dbReference>
<dbReference type="SUPFAM" id="SSF50022">
    <property type="entry name" value="ISP domain"/>
    <property type="match status" value="1"/>
</dbReference>
<protein>
    <submittedName>
        <fullName evidence="6">Rieske (2Fe-2S) protein</fullName>
    </submittedName>
</protein>
<proteinExistence type="predicted"/>
<evidence type="ECO:0000256" key="2">
    <source>
        <dbReference type="ARBA" id="ARBA00022723"/>
    </source>
</evidence>
<evidence type="ECO:0000259" key="5">
    <source>
        <dbReference type="PROSITE" id="PS51296"/>
    </source>
</evidence>
<sequence>MEWMKVLDSADEISEGAVMDITAGGVALAVMKVNGEVFALEGTCPHEGGPLGKGVIEDGYLVCPWHGWEFDPSTGNDRYNPSRGVRAFDVEIRDDGVYVTSDQ</sequence>
<keyword evidence="2" id="KW-0479">Metal-binding</keyword>
<dbReference type="Pfam" id="PF00355">
    <property type="entry name" value="Rieske"/>
    <property type="match status" value="1"/>
</dbReference>
<keyword evidence="1" id="KW-0001">2Fe-2S</keyword>
<dbReference type="EMBL" id="JADGII010000025">
    <property type="protein sequence ID" value="MBF0637539.1"/>
    <property type="molecule type" value="Genomic_DNA"/>
</dbReference>
<reference evidence="6 7" key="1">
    <citation type="journal article" date="2020" name="Microorganisms">
        <title>Simultaneous Genome Sequencing of Prosthecochloris ethylica and Desulfuromonas acetoxidans within a Syntrophic Mixture Reveals Unique Pili and Protein Interactions.</title>
        <authorList>
            <person name="Kyndt J.A."/>
            <person name="Van Beeumen J.J."/>
            <person name="Meyer T.E."/>
        </authorList>
    </citation>
    <scope>NUCLEOTIDE SEQUENCE [LARGE SCALE GENOMIC DNA]</scope>
    <source>
        <strain evidence="6 7">N3</strain>
    </source>
</reference>
<gene>
    <name evidence="6" type="ORF">INT08_10200</name>
</gene>
<evidence type="ECO:0000313" key="7">
    <source>
        <dbReference type="Proteomes" id="UP000619838"/>
    </source>
</evidence>
<keyword evidence="3" id="KW-0408">Iron</keyword>
<feature type="domain" description="Rieske" evidence="5">
    <location>
        <begin position="5"/>
        <end position="99"/>
    </location>
</feature>
<comment type="caution">
    <text evidence="6">The sequence shown here is derived from an EMBL/GenBank/DDBJ whole genome shotgun (WGS) entry which is preliminary data.</text>
</comment>
<evidence type="ECO:0000256" key="3">
    <source>
        <dbReference type="ARBA" id="ARBA00023004"/>
    </source>
</evidence>
<dbReference type="PROSITE" id="PS51296">
    <property type="entry name" value="RIESKE"/>
    <property type="match status" value="1"/>
</dbReference>
<evidence type="ECO:0000256" key="1">
    <source>
        <dbReference type="ARBA" id="ARBA00022714"/>
    </source>
</evidence>
<keyword evidence="4" id="KW-0411">Iron-sulfur</keyword>
<dbReference type="PANTHER" id="PTHR21496:SF23">
    <property type="entry name" value="3-PHENYLPROPIONATE_CINNAMIC ACID DIOXYGENASE FERREDOXIN SUBUNIT"/>
    <property type="match status" value="1"/>
</dbReference>
<dbReference type="Proteomes" id="UP000619838">
    <property type="component" value="Unassembled WGS sequence"/>
</dbReference>
<evidence type="ECO:0000313" key="6">
    <source>
        <dbReference type="EMBL" id="MBF0637539.1"/>
    </source>
</evidence>
<organism evidence="6 7">
    <name type="scientific">Prosthecochloris ethylica</name>
    <dbReference type="NCBI Taxonomy" id="2743976"/>
    <lineage>
        <taxon>Bacteria</taxon>
        <taxon>Pseudomonadati</taxon>
        <taxon>Chlorobiota</taxon>
        <taxon>Chlorobiia</taxon>
        <taxon>Chlorobiales</taxon>
        <taxon>Chlorobiaceae</taxon>
        <taxon>Prosthecochloris</taxon>
    </lineage>
</organism>
<accession>A0ABR9XU93</accession>
<name>A0ABR9XU93_9CHLB</name>
<dbReference type="PANTHER" id="PTHR21496">
    <property type="entry name" value="FERREDOXIN-RELATED"/>
    <property type="match status" value="1"/>
</dbReference>
<dbReference type="Gene3D" id="2.102.10.10">
    <property type="entry name" value="Rieske [2Fe-2S] iron-sulphur domain"/>
    <property type="match status" value="1"/>
</dbReference>
<evidence type="ECO:0000256" key="4">
    <source>
        <dbReference type="ARBA" id="ARBA00023014"/>
    </source>
</evidence>
<keyword evidence="7" id="KW-1185">Reference proteome</keyword>
<dbReference type="CDD" id="cd03467">
    <property type="entry name" value="Rieske"/>
    <property type="match status" value="1"/>
</dbReference>